<reference evidence="3" key="1">
    <citation type="submission" date="2022-07" db="EMBL/GenBank/DDBJ databases">
        <authorList>
            <person name="Trinca V."/>
            <person name="Uliana J.V.C."/>
            <person name="Torres T.T."/>
            <person name="Ward R.J."/>
            <person name="Monesi N."/>
        </authorList>
    </citation>
    <scope>NUCLEOTIDE SEQUENCE</scope>
    <source>
        <strain evidence="3">HSMRA1968</strain>
        <tissue evidence="3">Whole embryos</tissue>
    </source>
</reference>
<evidence type="ECO:0000313" key="4">
    <source>
        <dbReference type="Proteomes" id="UP001151699"/>
    </source>
</evidence>
<keyword evidence="1" id="KW-1133">Transmembrane helix</keyword>
<dbReference type="PANTHER" id="PTHR12892">
    <property type="entry name" value="FGF RECEPTOR ACTIVATING PROTEIN 1"/>
    <property type="match status" value="1"/>
</dbReference>
<proteinExistence type="predicted"/>
<dbReference type="Pfam" id="PF10277">
    <property type="entry name" value="Frag1"/>
    <property type="match status" value="1"/>
</dbReference>
<keyword evidence="1" id="KW-0812">Transmembrane</keyword>
<feature type="non-terminal residue" evidence="3">
    <location>
        <position position="174"/>
    </location>
</feature>
<evidence type="ECO:0000259" key="2">
    <source>
        <dbReference type="Pfam" id="PF10277"/>
    </source>
</evidence>
<gene>
    <name evidence="3" type="ORF">Bhyg_13049</name>
</gene>
<keyword evidence="4" id="KW-1185">Reference proteome</keyword>
<dbReference type="GO" id="GO:0000139">
    <property type="term" value="C:Golgi membrane"/>
    <property type="evidence" value="ECO:0007669"/>
    <property type="project" value="InterPro"/>
</dbReference>
<evidence type="ECO:0000313" key="3">
    <source>
        <dbReference type="EMBL" id="KAJ6640299.1"/>
    </source>
</evidence>
<keyword evidence="1" id="KW-0472">Membrane</keyword>
<dbReference type="EMBL" id="WJQU01000003">
    <property type="protein sequence ID" value="KAJ6640299.1"/>
    <property type="molecule type" value="Genomic_DNA"/>
</dbReference>
<accession>A0A9Q0N027</accession>
<dbReference type="AlphaFoldDB" id="A0A9Q0N027"/>
<dbReference type="InterPro" id="IPR039545">
    <property type="entry name" value="PGAP2"/>
</dbReference>
<dbReference type="InterPro" id="IPR019402">
    <property type="entry name" value="CWH43_N"/>
</dbReference>
<dbReference type="OrthoDB" id="68581at2759"/>
<name>A0A9Q0N027_9DIPT</name>
<dbReference type="Proteomes" id="UP001151699">
    <property type="component" value="Chromosome X"/>
</dbReference>
<feature type="domain" description="CWH43-like N-terminal" evidence="2">
    <location>
        <begin position="73"/>
        <end position="170"/>
    </location>
</feature>
<feature type="transmembrane region" description="Helical" evidence="1">
    <location>
        <begin position="142"/>
        <end position="164"/>
    </location>
</feature>
<evidence type="ECO:0000256" key="1">
    <source>
        <dbReference type="SAM" id="Phobius"/>
    </source>
</evidence>
<dbReference type="GO" id="GO:0005789">
    <property type="term" value="C:endoplasmic reticulum membrane"/>
    <property type="evidence" value="ECO:0007669"/>
    <property type="project" value="TreeGrafter"/>
</dbReference>
<comment type="caution">
    <text evidence="3">The sequence shown here is derived from an EMBL/GenBank/DDBJ whole genome shotgun (WGS) entry which is preliminary data.</text>
</comment>
<dbReference type="GO" id="GO:0006506">
    <property type="term" value="P:GPI anchor biosynthetic process"/>
    <property type="evidence" value="ECO:0007669"/>
    <property type="project" value="TreeGrafter"/>
</dbReference>
<dbReference type="PANTHER" id="PTHR12892:SF17">
    <property type="entry name" value="POST-GPI ATTACHMENT TO PROTEINS FACTOR 2-LIKE"/>
    <property type="match status" value="1"/>
</dbReference>
<organism evidence="3 4">
    <name type="scientific">Pseudolycoriella hygida</name>
    <dbReference type="NCBI Taxonomy" id="35572"/>
    <lineage>
        <taxon>Eukaryota</taxon>
        <taxon>Metazoa</taxon>
        <taxon>Ecdysozoa</taxon>
        <taxon>Arthropoda</taxon>
        <taxon>Hexapoda</taxon>
        <taxon>Insecta</taxon>
        <taxon>Pterygota</taxon>
        <taxon>Neoptera</taxon>
        <taxon>Endopterygota</taxon>
        <taxon>Diptera</taxon>
        <taxon>Nematocera</taxon>
        <taxon>Sciaroidea</taxon>
        <taxon>Sciaridae</taxon>
        <taxon>Pseudolycoriella</taxon>
    </lineage>
</organism>
<protein>
    <submittedName>
        <fullName evidence="3">Post-GPI attachment to proteins factor 2-like</fullName>
    </submittedName>
</protein>
<sequence length="174" mass="20176">NSFREATYAKNNNGDVKSRIKRKSNSDHHISVFWRFLLIMPSQMTEDDVIVTRGRSDNNVTTKELPSEHIPDVDVHETHCRVFNIIPSISAITGISPQRYFWRISVAIHIGPRFGLIACYRSHYNSILEKIQDEIIKKKARLLSTLVFWFHTVELSALCGVTYVSNRENYRNIL</sequence>